<dbReference type="EMBL" id="QRZM01000019">
    <property type="protein sequence ID" value="RGV70742.1"/>
    <property type="molecule type" value="Genomic_DNA"/>
</dbReference>
<sequence length="157" mass="17538">MSGIAFNESLILEFDKPMTDREVLSAMTDYLCEKGIVKDTYKQAILEREQSFPTGLKTGGINVAIPHADICHVNEAAICVAVLKTPAPFRAMDEPDNDVPVSLVIMLALTEAHGHIEMLQRIVKLIQNQEDMKHIVEAGQPDTIHKIIKQYLLEDEN</sequence>
<dbReference type="Proteomes" id="UP000284543">
    <property type="component" value="Unassembled WGS sequence"/>
</dbReference>
<name>A0A412YVG0_9FIRM</name>
<dbReference type="EMBL" id="QSHZ01000008">
    <property type="protein sequence ID" value="RHC56585.1"/>
    <property type="molecule type" value="Genomic_DNA"/>
</dbReference>
<dbReference type="RefSeq" id="WP_002568509.1">
    <property type="nucleotide sequence ID" value="NZ_CABKUK010000004.1"/>
</dbReference>
<comment type="caution">
    <text evidence="2">The sequence shown here is derived from an EMBL/GenBank/DDBJ whole genome shotgun (WGS) entry which is preliminary data.</text>
</comment>
<evidence type="ECO:0000313" key="3">
    <source>
        <dbReference type="EMBL" id="RHC56585.1"/>
    </source>
</evidence>
<dbReference type="InterPro" id="IPR051541">
    <property type="entry name" value="PTS_SugarTrans_NitroReg"/>
</dbReference>
<evidence type="ECO:0000313" key="4">
    <source>
        <dbReference type="Proteomes" id="UP000283975"/>
    </source>
</evidence>
<evidence type="ECO:0000313" key="5">
    <source>
        <dbReference type="Proteomes" id="UP000284543"/>
    </source>
</evidence>
<protein>
    <submittedName>
        <fullName evidence="2">PTS sugar transporter subunit IIA</fullName>
    </submittedName>
</protein>
<dbReference type="KEGG" id="cbol:CGC65_22165"/>
<dbReference type="AlphaFoldDB" id="A0A412YVG0"/>
<accession>A0A412YVG0</accession>
<reference evidence="4 5" key="1">
    <citation type="submission" date="2018-08" db="EMBL/GenBank/DDBJ databases">
        <title>A genome reference for cultivated species of the human gut microbiota.</title>
        <authorList>
            <person name="Zou Y."/>
            <person name="Xue W."/>
            <person name="Luo G."/>
        </authorList>
    </citation>
    <scope>NUCLEOTIDE SEQUENCE [LARGE SCALE GENOMIC DNA]</scope>
    <source>
        <strain evidence="2 5">AF14-18</strain>
        <strain evidence="3 4">AM35-14</strain>
    </source>
</reference>
<evidence type="ECO:0000313" key="2">
    <source>
        <dbReference type="EMBL" id="RGV70742.1"/>
    </source>
</evidence>
<dbReference type="CDD" id="cd00211">
    <property type="entry name" value="PTS_IIA_fru"/>
    <property type="match status" value="1"/>
</dbReference>
<dbReference type="SUPFAM" id="SSF55804">
    <property type="entry name" value="Phoshotransferase/anion transport protein"/>
    <property type="match status" value="1"/>
</dbReference>
<dbReference type="Pfam" id="PF00359">
    <property type="entry name" value="PTS_EIIA_2"/>
    <property type="match status" value="1"/>
</dbReference>
<organism evidence="2 5">
    <name type="scientific">Enterocloster bolteae</name>
    <dbReference type="NCBI Taxonomy" id="208479"/>
    <lineage>
        <taxon>Bacteria</taxon>
        <taxon>Bacillati</taxon>
        <taxon>Bacillota</taxon>
        <taxon>Clostridia</taxon>
        <taxon>Lachnospirales</taxon>
        <taxon>Lachnospiraceae</taxon>
        <taxon>Enterocloster</taxon>
    </lineage>
</organism>
<dbReference type="Gene3D" id="3.40.930.10">
    <property type="entry name" value="Mannitol-specific EII, Chain A"/>
    <property type="match status" value="1"/>
</dbReference>
<evidence type="ECO:0000259" key="1">
    <source>
        <dbReference type="PROSITE" id="PS51094"/>
    </source>
</evidence>
<keyword evidence="2" id="KW-0762">Sugar transport</keyword>
<dbReference type="InterPro" id="IPR002178">
    <property type="entry name" value="PTS_EIIA_type-2_dom"/>
</dbReference>
<dbReference type="Proteomes" id="UP000283975">
    <property type="component" value="Unassembled WGS sequence"/>
</dbReference>
<feature type="domain" description="PTS EIIA type-2" evidence="1">
    <location>
        <begin position="3"/>
        <end position="151"/>
    </location>
</feature>
<dbReference type="PANTHER" id="PTHR47738:SF3">
    <property type="entry name" value="PHOSPHOTRANSFERASE SYSTEM MANNITOL_FRUCTOSE-SPECIFIC IIA DOMAIN CONTAINING PROTEIN"/>
    <property type="match status" value="1"/>
</dbReference>
<keyword evidence="2" id="KW-0813">Transport</keyword>
<proteinExistence type="predicted"/>
<dbReference type="PANTHER" id="PTHR47738">
    <property type="entry name" value="PTS SYSTEM FRUCTOSE-LIKE EIIA COMPONENT-RELATED"/>
    <property type="match status" value="1"/>
</dbReference>
<gene>
    <name evidence="3" type="ORF">DW839_09740</name>
    <name evidence="2" type="ORF">DWW02_26910</name>
</gene>
<dbReference type="InterPro" id="IPR016152">
    <property type="entry name" value="PTrfase/Anion_transptr"/>
</dbReference>
<dbReference type="PROSITE" id="PS51094">
    <property type="entry name" value="PTS_EIIA_TYPE_2"/>
    <property type="match status" value="1"/>
</dbReference>